<name>A0A9W4XBK4_9ASCO</name>
<protein>
    <submittedName>
        <fullName evidence="1">Uncharacterized protein</fullName>
    </submittedName>
</protein>
<gene>
    <name evidence="1" type="ORF">CANVERA_P4082</name>
</gene>
<dbReference type="AlphaFoldDB" id="A0A9W4XBK4"/>
<dbReference type="EMBL" id="CANTUO010000004">
    <property type="protein sequence ID" value="CAI5759571.1"/>
    <property type="molecule type" value="Genomic_DNA"/>
</dbReference>
<keyword evidence="2" id="KW-1185">Reference proteome</keyword>
<comment type="caution">
    <text evidence="1">The sequence shown here is derived from an EMBL/GenBank/DDBJ whole genome shotgun (WGS) entry which is preliminary data.</text>
</comment>
<dbReference type="Proteomes" id="UP001152885">
    <property type="component" value="Unassembled WGS sequence"/>
</dbReference>
<evidence type="ECO:0000313" key="1">
    <source>
        <dbReference type="EMBL" id="CAI5759571.1"/>
    </source>
</evidence>
<sequence>MSEDLLQIELNQLDIRPDIDSDTNSDSIKDTSKAKARKIQTDEQYQHQLSLWNETGPTINTETWLYENLDKLTPGKKIDKQKILHACEKAYYERDYNKCCELITKGEDIFEVDLESITEEMINNNSSASKKKRLDNDIIELYKLKNKCKELL</sequence>
<accession>A0A9W4XBK4</accession>
<reference evidence="1" key="1">
    <citation type="submission" date="2022-12" db="EMBL/GenBank/DDBJ databases">
        <authorList>
            <person name="Brejova B."/>
        </authorList>
    </citation>
    <scope>NUCLEOTIDE SEQUENCE</scope>
</reference>
<evidence type="ECO:0000313" key="2">
    <source>
        <dbReference type="Proteomes" id="UP001152885"/>
    </source>
</evidence>
<organism evidence="1 2">
    <name type="scientific">Candida verbasci</name>
    <dbReference type="NCBI Taxonomy" id="1227364"/>
    <lineage>
        <taxon>Eukaryota</taxon>
        <taxon>Fungi</taxon>
        <taxon>Dikarya</taxon>
        <taxon>Ascomycota</taxon>
        <taxon>Saccharomycotina</taxon>
        <taxon>Pichiomycetes</taxon>
        <taxon>Debaryomycetaceae</taxon>
        <taxon>Candida/Lodderomyces clade</taxon>
        <taxon>Candida</taxon>
    </lineage>
</organism>
<dbReference type="OrthoDB" id="4082971at2759"/>
<proteinExistence type="predicted"/>